<organism evidence="2 3">
    <name type="scientific">Cohnella terricola</name>
    <dbReference type="NCBI Taxonomy" id="1289167"/>
    <lineage>
        <taxon>Bacteria</taxon>
        <taxon>Bacillati</taxon>
        <taxon>Bacillota</taxon>
        <taxon>Bacilli</taxon>
        <taxon>Bacillales</taxon>
        <taxon>Paenibacillaceae</taxon>
        <taxon>Cohnella</taxon>
    </lineage>
</organism>
<accession>A0A559JBS1</accession>
<evidence type="ECO:0008006" key="4">
    <source>
        <dbReference type="Google" id="ProtNLM"/>
    </source>
</evidence>
<feature type="transmembrane region" description="Helical" evidence="1">
    <location>
        <begin position="182"/>
        <end position="203"/>
    </location>
</feature>
<feature type="transmembrane region" description="Helical" evidence="1">
    <location>
        <begin position="215"/>
        <end position="239"/>
    </location>
</feature>
<dbReference type="RefSeq" id="WP_144705174.1">
    <property type="nucleotide sequence ID" value="NZ_VNJJ01000012.1"/>
</dbReference>
<dbReference type="OrthoDB" id="2930450at2"/>
<dbReference type="Proteomes" id="UP000316330">
    <property type="component" value="Unassembled WGS sequence"/>
</dbReference>
<evidence type="ECO:0000256" key="1">
    <source>
        <dbReference type="SAM" id="Phobius"/>
    </source>
</evidence>
<evidence type="ECO:0000313" key="3">
    <source>
        <dbReference type="Proteomes" id="UP000316330"/>
    </source>
</evidence>
<gene>
    <name evidence="2" type="ORF">FPZ45_18395</name>
</gene>
<feature type="transmembrane region" description="Helical" evidence="1">
    <location>
        <begin position="5"/>
        <end position="26"/>
    </location>
</feature>
<dbReference type="EMBL" id="VNJJ01000012">
    <property type="protein sequence ID" value="TVX97311.1"/>
    <property type="molecule type" value="Genomic_DNA"/>
</dbReference>
<comment type="caution">
    <text evidence="2">The sequence shown here is derived from an EMBL/GenBank/DDBJ whole genome shotgun (WGS) entry which is preliminary data.</text>
</comment>
<feature type="transmembrane region" description="Helical" evidence="1">
    <location>
        <begin position="309"/>
        <end position="327"/>
    </location>
</feature>
<evidence type="ECO:0000313" key="2">
    <source>
        <dbReference type="EMBL" id="TVX97311.1"/>
    </source>
</evidence>
<feature type="transmembrane region" description="Helical" evidence="1">
    <location>
        <begin position="140"/>
        <end position="162"/>
    </location>
</feature>
<feature type="transmembrane region" description="Helical" evidence="1">
    <location>
        <begin position="259"/>
        <end position="278"/>
    </location>
</feature>
<protein>
    <recommendedName>
        <fullName evidence="4">Spore germination protein</fullName>
    </recommendedName>
</protein>
<feature type="transmembrane region" description="Helical" evidence="1">
    <location>
        <begin position="110"/>
        <end position="128"/>
    </location>
</feature>
<keyword evidence="1" id="KW-0472">Membrane</keyword>
<feature type="transmembrane region" description="Helical" evidence="1">
    <location>
        <begin position="77"/>
        <end position="98"/>
    </location>
</feature>
<reference evidence="2 3" key="1">
    <citation type="submission" date="2019-07" db="EMBL/GenBank/DDBJ databases">
        <authorList>
            <person name="Kim J."/>
        </authorList>
    </citation>
    <scope>NUCLEOTIDE SEQUENCE [LARGE SCALE GENOMIC DNA]</scope>
    <source>
        <strain evidence="2 3">G13</strain>
    </source>
</reference>
<dbReference type="AlphaFoldDB" id="A0A559JBS1"/>
<feature type="transmembrane region" description="Helical" evidence="1">
    <location>
        <begin position="32"/>
        <end position="56"/>
    </location>
</feature>
<keyword evidence="1" id="KW-0812">Transmembrane</keyword>
<keyword evidence="1" id="KW-1133">Transmembrane helix</keyword>
<keyword evidence="3" id="KW-1185">Reference proteome</keyword>
<feature type="transmembrane region" description="Helical" evidence="1">
    <location>
        <begin position="339"/>
        <end position="361"/>
    </location>
</feature>
<sequence length="379" mass="43758">MSRYFYYHVLYVGLINIMIFVPWTLFQNRFHGAVSAMAIAIVIGTIMAWTTTSLFLRFPEMALSDIVKAYFPRGIALIVNVIGAIIWGFAGILVVYAYSSTIQQFFNPDMNPYLFLLLMTAAGVWGATRCSRTIQFAHEVLMLLCTPLILMILFKAIFSPWLDWDAIRVSLGYVRTRPSLNSLSAALFVFAGYNTLVIFNRLIPANTKIRQRWIIPVFCSFFLFVSFFIPIGFHGTVGVADYLYVWSITSDSMIMQYGFVYRVLYVFLLLYTALSLMFTMNTWHTAMEFIKACHPRYTPQPDQYPVKAVNWWITISFAVLTFAYAAWANDQRNQLTYQSWLIVRSISEVVVLLILVWCFFVSRRKRRSSIRQQTAAQNS</sequence>
<proteinExistence type="predicted"/>
<name>A0A559JBS1_9BACL</name>